<evidence type="ECO:0000256" key="3">
    <source>
        <dbReference type="SAM" id="MobiDB-lite"/>
    </source>
</evidence>
<feature type="compositionally biased region" description="Basic and acidic residues" evidence="3">
    <location>
        <begin position="140"/>
        <end position="149"/>
    </location>
</feature>
<dbReference type="GO" id="GO:0008198">
    <property type="term" value="F:ferrous iron binding"/>
    <property type="evidence" value="ECO:0007669"/>
    <property type="project" value="TreeGrafter"/>
</dbReference>
<dbReference type="InterPro" id="IPR011990">
    <property type="entry name" value="TPR-like_helical_dom_sf"/>
</dbReference>
<sequence length="677" mass="71225">MGRNKKERSNGAAKNSRAQATVPPGVYTILAELNEQIAELQACSESYLEAGLLSKYKEAQEMLEVLKVEVLSVETKFGVAPTTLSKPSAVATAETSLPAAASVPAKQSVSKGPENLSAAACSDLPFSEREAPAAGPGSHPTERPLETSDQRSGAKGSPVVRRAVQGMPSASGIHPSSQAPVRGTKASAGDTSSLRELYSVHWRDPGRIEVVLHLPGTSTTEGIDVEVEGGEPGKAPGSVCITGAWWQGGVGGGPVGGTFPPELRLPLPGAVEVDSARVSFSRRSATLRVRLVLREPPPARSLVETVVGTAAAISDGARMLAEKGFVVVDDFLVPQEADCLFKDVCKTMEVKLQQRAAELAEALDGASSEAKRAAEKESVAAVVNPIQAGSGMKACALALDSLVLALSQQLGELAAVSLMRSDAECTLRPAGWEAGRDWGELDTSRMVGAVMFIAAPNSRPRGAPHGGAVRLKRPAGVSNADSDGAVQTEPVELGDVEPRANRLLLFMADGRLEHEALPCREDTYSLTFWYFEPDAASNNQKKLEVSLQKAREATWENTFEFYRDSARSSPGNAVTQRKLVDAALKVGKVDEAVAAGRAAVVGDSAGAESHFALGVALQTRAAAQRSRKGDAAGRLDDLGAAATAFRECLRLEPSHVGAHTNQLVVLEHLGLLDELHK</sequence>
<name>A0AAE0GCI2_9CHLO</name>
<feature type="coiled-coil region" evidence="2">
    <location>
        <begin position="30"/>
        <end position="76"/>
    </location>
</feature>
<dbReference type="Gene3D" id="1.25.40.10">
    <property type="entry name" value="Tetratricopeptide repeat domain"/>
    <property type="match status" value="1"/>
</dbReference>
<keyword evidence="5" id="KW-1185">Reference proteome</keyword>
<gene>
    <name evidence="4" type="ORF">CYMTET_16355</name>
</gene>
<dbReference type="AlphaFoldDB" id="A0AAE0GCI2"/>
<dbReference type="SUPFAM" id="SSF48452">
    <property type="entry name" value="TPR-like"/>
    <property type="match status" value="1"/>
</dbReference>
<feature type="region of interest" description="Disordered" evidence="3">
    <location>
        <begin position="128"/>
        <end position="190"/>
    </location>
</feature>
<dbReference type="Gene3D" id="2.60.120.620">
    <property type="entry name" value="q2cbj1_9rhob like domain"/>
    <property type="match status" value="1"/>
</dbReference>
<dbReference type="Proteomes" id="UP001190700">
    <property type="component" value="Unassembled WGS sequence"/>
</dbReference>
<dbReference type="PANTHER" id="PTHR12907">
    <property type="entry name" value="EGL NINE HOMOLOG-RELATED"/>
    <property type="match status" value="1"/>
</dbReference>
<reference evidence="4 5" key="1">
    <citation type="journal article" date="2015" name="Genome Biol. Evol.">
        <title>Comparative Genomics of a Bacterivorous Green Alga Reveals Evolutionary Causalities and Consequences of Phago-Mixotrophic Mode of Nutrition.</title>
        <authorList>
            <person name="Burns J.A."/>
            <person name="Paasch A."/>
            <person name="Narechania A."/>
            <person name="Kim E."/>
        </authorList>
    </citation>
    <scope>NUCLEOTIDE SEQUENCE [LARGE SCALE GENOMIC DNA]</scope>
    <source>
        <strain evidence="4 5">PLY_AMNH</strain>
    </source>
</reference>
<feature type="non-terminal residue" evidence="4">
    <location>
        <position position="677"/>
    </location>
</feature>
<feature type="coiled-coil region" evidence="2">
    <location>
        <begin position="349"/>
        <end position="376"/>
    </location>
</feature>
<evidence type="ECO:0008006" key="6">
    <source>
        <dbReference type="Google" id="ProtNLM"/>
    </source>
</evidence>
<keyword evidence="2" id="KW-0175">Coiled coil</keyword>
<comment type="caution">
    <text evidence="4">The sequence shown here is derived from an EMBL/GenBank/DDBJ whole genome shotgun (WGS) entry which is preliminary data.</text>
</comment>
<dbReference type="GO" id="GO:0071456">
    <property type="term" value="P:cellular response to hypoxia"/>
    <property type="evidence" value="ECO:0007669"/>
    <property type="project" value="TreeGrafter"/>
</dbReference>
<evidence type="ECO:0000313" key="5">
    <source>
        <dbReference type="Proteomes" id="UP001190700"/>
    </source>
</evidence>
<accession>A0AAE0GCI2</accession>
<dbReference type="GO" id="GO:0031543">
    <property type="term" value="F:peptidyl-proline dioxygenase activity"/>
    <property type="evidence" value="ECO:0007669"/>
    <property type="project" value="TreeGrafter"/>
</dbReference>
<dbReference type="PANTHER" id="PTHR12907:SF26">
    <property type="entry name" value="HIF PROLYL HYDROXYLASE, ISOFORM C"/>
    <property type="match status" value="1"/>
</dbReference>
<dbReference type="GO" id="GO:0031418">
    <property type="term" value="F:L-ascorbic acid binding"/>
    <property type="evidence" value="ECO:0007669"/>
    <property type="project" value="UniProtKB-KW"/>
</dbReference>
<organism evidence="4 5">
    <name type="scientific">Cymbomonas tetramitiformis</name>
    <dbReference type="NCBI Taxonomy" id="36881"/>
    <lineage>
        <taxon>Eukaryota</taxon>
        <taxon>Viridiplantae</taxon>
        <taxon>Chlorophyta</taxon>
        <taxon>Pyramimonadophyceae</taxon>
        <taxon>Pyramimonadales</taxon>
        <taxon>Pyramimonadaceae</taxon>
        <taxon>Cymbomonas</taxon>
    </lineage>
</organism>
<evidence type="ECO:0000256" key="2">
    <source>
        <dbReference type="SAM" id="Coils"/>
    </source>
</evidence>
<evidence type="ECO:0000256" key="1">
    <source>
        <dbReference type="ARBA" id="ARBA00022896"/>
    </source>
</evidence>
<feature type="region of interest" description="Disordered" evidence="3">
    <location>
        <begin position="96"/>
        <end position="116"/>
    </location>
</feature>
<keyword evidence="1" id="KW-0847">Vitamin C</keyword>
<dbReference type="EMBL" id="LGRX02007178">
    <property type="protein sequence ID" value="KAK3275518.1"/>
    <property type="molecule type" value="Genomic_DNA"/>
</dbReference>
<proteinExistence type="predicted"/>
<dbReference type="InterPro" id="IPR051559">
    <property type="entry name" value="HIF_prolyl_hydroxylases"/>
</dbReference>
<evidence type="ECO:0000313" key="4">
    <source>
        <dbReference type="EMBL" id="KAK3275518.1"/>
    </source>
</evidence>
<protein>
    <recommendedName>
        <fullName evidence="6">Fe2OG dioxygenase domain-containing protein</fullName>
    </recommendedName>
</protein>